<name>A0A0L7M9Q2_PLAF4</name>
<organism evidence="2 3">
    <name type="scientific">Plasmodium falciparum (isolate Dd2)</name>
    <dbReference type="NCBI Taxonomy" id="57267"/>
    <lineage>
        <taxon>Eukaryota</taxon>
        <taxon>Sar</taxon>
        <taxon>Alveolata</taxon>
        <taxon>Apicomplexa</taxon>
        <taxon>Aconoidasida</taxon>
        <taxon>Haemosporida</taxon>
        <taxon>Plasmodiidae</taxon>
        <taxon>Plasmodium</taxon>
        <taxon>Plasmodium (Laverania)</taxon>
    </lineage>
</organism>
<dbReference type="AlphaFoldDB" id="A0A0L7M9Q2"/>
<feature type="compositionally biased region" description="Polar residues" evidence="1">
    <location>
        <begin position="43"/>
        <end position="52"/>
    </location>
</feature>
<dbReference type="KEGG" id="pfd:PFDG_04843"/>
<reference evidence="3" key="1">
    <citation type="submission" date="2006-09" db="EMBL/GenBank/DDBJ databases">
        <title>Annotation of Plasmodium falciparum Dd2.</title>
        <authorList>
            <consortium name="The Broad Institute Genome Sequencing Platform"/>
            <person name="Volkman S.K."/>
            <person name="Neafsey D.E."/>
            <person name="Dash A.P."/>
            <person name="Chitnis C.E."/>
            <person name="Hartl D.L."/>
            <person name="Young S.K."/>
            <person name="Zeng Q."/>
            <person name="Koehrsen M."/>
            <person name="Alvarado L."/>
            <person name="Berlin A."/>
            <person name="Borenstein D."/>
            <person name="Chapman S.B."/>
            <person name="Chen Z."/>
            <person name="Engels R."/>
            <person name="Freedman E."/>
            <person name="Gellesch M."/>
            <person name="Goldberg J."/>
            <person name="Griggs A."/>
            <person name="Gujja S."/>
            <person name="Heilman E.R."/>
            <person name="Heiman D.I."/>
            <person name="Howarth C."/>
            <person name="Jen D."/>
            <person name="Larson L."/>
            <person name="Mehta T."/>
            <person name="Neiman D."/>
            <person name="Park D."/>
            <person name="Pearson M."/>
            <person name="Roberts A."/>
            <person name="Saif S."/>
            <person name="Shea T."/>
            <person name="Shenoy N."/>
            <person name="Sisk P."/>
            <person name="Stolte C."/>
            <person name="Sykes S."/>
            <person name="Walk T."/>
            <person name="White J."/>
            <person name="Yandava C."/>
            <person name="Haas B."/>
            <person name="Henn M.R."/>
            <person name="Nusbaum C."/>
            <person name="Birren B."/>
        </authorList>
    </citation>
    <scope>NUCLEOTIDE SEQUENCE [LARGE SCALE GENOMIC DNA]</scope>
</reference>
<evidence type="ECO:0000256" key="1">
    <source>
        <dbReference type="SAM" id="MobiDB-lite"/>
    </source>
</evidence>
<evidence type="ECO:0000313" key="3">
    <source>
        <dbReference type="Proteomes" id="UP000054282"/>
    </source>
</evidence>
<dbReference type="EMBL" id="GG702169">
    <property type="protein sequence ID" value="KOB89295.1"/>
    <property type="molecule type" value="Genomic_DNA"/>
</dbReference>
<gene>
    <name evidence="2" type="ORF">PFDG_04843</name>
</gene>
<accession>A0A0L7M9Q2</accession>
<sequence length="52" mass="5942">MNSNPKTSEKKEPWAVEKISDPIPPKYLKRLSRSLHRLPGNPLSKNLCSLKN</sequence>
<protein>
    <submittedName>
        <fullName evidence="2">Uncharacterized protein</fullName>
    </submittedName>
</protein>
<dbReference type="Proteomes" id="UP000054282">
    <property type="component" value="Unassembled WGS sequence"/>
</dbReference>
<reference evidence="3" key="2">
    <citation type="submission" date="2006-09" db="EMBL/GenBank/DDBJ databases">
        <title>The genome sequence of Plasmodium falciparum Dd2.</title>
        <authorList>
            <consortium name="The Broad Institute Genome Sequencing Platform"/>
            <person name="Birren B."/>
            <person name="Lander E."/>
            <person name="Galagan J."/>
            <person name="Nusbaum C."/>
            <person name="Devon K."/>
            <person name="Henn M."/>
            <person name="Jaffe D."/>
            <person name="Butler J."/>
            <person name="Alvarez P."/>
            <person name="Gnerre S."/>
            <person name="Grabherr M."/>
            <person name="Kleber M."/>
            <person name="Mauceli E."/>
            <person name="Brockman W."/>
            <person name="MacCallum I.A."/>
            <person name="Rounsley S."/>
            <person name="Young S."/>
            <person name="LaButti K."/>
            <person name="Pushparaj V."/>
            <person name="DeCaprio D."/>
            <person name="Crawford M."/>
            <person name="Koehrsen M."/>
            <person name="Engels R."/>
            <person name="Montgomery P."/>
            <person name="Pearson M."/>
            <person name="Howarth C."/>
            <person name="Larson L."/>
            <person name="Luoma S."/>
            <person name="White J."/>
            <person name="Kodira C."/>
            <person name="Zeng Q."/>
            <person name="O'Leary S."/>
            <person name="Yandava C."/>
            <person name="Alvarado L."/>
            <person name="Wirth D."/>
            <person name="Volkman S."/>
            <person name="Hartl D."/>
        </authorList>
    </citation>
    <scope>NUCLEOTIDE SEQUENCE [LARGE SCALE GENOMIC DNA]</scope>
</reference>
<proteinExistence type="predicted"/>
<feature type="region of interest" description="Disordered" evidence="1">
    <location>
        <begin position="33"/>
        <end position="52"/>
    </location>
</feature>
<evidence type="ECO:0000313" key="2">
    <source>
        <dbReference type="EMBL" id="KOB89295.1"/>
    </source>
</evidence>